<dbReference type="PROSITE" id="PS51186">
    <property type="entry name" value="GNAT"/>
    <property type="match status" value="1"/>
</dbReference>
<keyword evidence="5" id="KW-1185">Reference proteome</keyword>
<reference evidence="4 5" key="1">
    <citation type="submission" date="2021-03" db="EMBL/GenBank/DDBJ databases">
        <title>Genomic Encyclopedia of Type Strains, Phase IV (KMG-IV): sequencing the most valuable type-strain genomes for metagenomic binning, comparative biology and taxonomic classification.</title>
        <authorList>
            <person name="Goeker M."/>
        </authorList>
    </citation>
    <scope>NUCLEOTIDE SEQUENCE [LARGE SCALE GENOMIC DNA]</scope>
    <source>
        <strain evidence="4 5">DSM 27563</strain>
    </source>
</reference>
<dbReference type="RefSeq" id="WP_210060065.1">
    <property type="nucleotide sequence ID" value="NZ_JAGGLJ010000002.1"/>
</dbReference>
<evidence type="ECO:0000313" key="4">
    <source>
        <dbReference type="EMBL" id="MBP2024756.1"/>
    </source>
</evidence>
<comment type="caution">
    <text evidence="4">The sequence shown here is derived from an EMBL/GenBank/DDBJ whole genome shotgun (WGS) entry which is preliminary data.</text>
</comment>
<evidence type="ECO:0000256" key="2">
    <source>
        <dbReference type="ARBA" id="ARBA00023315"/>
    </source>
</evidence>
<dbReference type="Pfam" id="PF13508">
    <property type="entry name" value="Acetyltransf_7"/>
    <property type="match status" value="1"/>
</dbReference>
<protein>
    <submittedName>
        <fullName evidence="4">Ribosomal protein S18 acetylase RimI-like enzyme</fullName>
    </submittedName>
</protein>
<feature type="domain" description="N-acetyltransferase" evidence="3">
    <location>
        <begin position="1"/>
        <end position="143"/>
    </location>
</feature>
<dbReference type="PANTHER" id="PTHR43800:SF1">
    <property type="entry name" value="PEPTIDYL-LYSINE N-ACETYLTRANSFERASE YJAB"/>
    <property type="match status" value="1"/>
</dbReference>
<dbReference type="InterPro" id="IPR000182">
    <property type="entry name" value="GNAT_dom"/>
</dbReference>
<dbReference type="PANTHER" id="PTHR43800">
    <property type="entry name" value="PEPTIDYL-LYSINE N-ACETYLTRANSFERASE YJAB"/>
    <property type="match status" value="1"/>
</dbReference>
<dbReference type="Proteomes" id="UP001519306">
    <property type="component" value="Unassembled WGS sequence"/>
</dbReference>
<evidence type="ECO:0000313" key="5">
    <source>
        <dbReference type="Proteomes" id="UP001519306"/>
    </source>
</evidence>
<gene>
    <name evidence="4" type="ORF">J2Z71_000272</name>
</gene>
<dbReference type="CDD" id="cd04301">
    <property type="entry name" value="NAT_SF"/>
    <property type="match status" value="1"/>
</dbReference>
<dbReference type="Gene3D" id="3.40.630.30">
    <property type="match status" value="1"/>
</dbReference>
<keyword evidence="1" id="KW-0808">Transferase</keyword>
<dbReference type="InterPro" id="IPR016181">
    <property type="entry name" value="Acyl_CoA_acyltransferase"/>
</dbReference>
<proteinExistence type="predicted"/>
<accession>A0ABS4KBX1</accession>
<organism evidence="4 5">
    <name type="scientific">Peptoniphilus stercorisuis</name>
    <dbReference type="NCBI Taxonomy" id="1436965"/>
    <lineage>
        <taxon>Bacteria</taxon>
        <taxon>Bacillati</taxon>
        <taxon>Bacillota</taxon>
        <taxon>Tissierellia</taxon>
        <taxon>Tissierellales</taxon>
        <taxon>Peptoniphilaceae</taxon>
        <taxon>Peptoniphilus</taxon>
    </lineage>
</organism>
<evidence type="ECO:0000256" key="1">
    <source>
        <dbReference type="ARBA" id="ARBA00022679"/>
    </source>
</evidence>
<keyword evidence="2" id="KW-0012">Acyltransferase</keyword>
<sequence length="143" mass="17373">MNIKYFNKEKNLDNIMDIWLKSNIEAHNFVDKNYWINNFDLVKSMIKESEIYIYEENNKILGFIGLSENYIAGIFIDKEFRNKGIGKNLLDYAKDKKDKLYLNVYEKNNKAMNFYIKNQFIISEKNFDDENNEYEYKLIWNKN</sequence>
<name>A0ABS4KBX1_9FIRM</name>
<evidence type="ECO:0000259" key="3">
    <source>
        <dbReference type="PROSITE" id="PS51186"/>
    </source>
</evidence>
<dbReference type="SUPFAM" id="SSF55729">
    <property type="entry name" value="Acyl-CoA N-acyltransferases (Nat)"/>
    <property type="match status" value="1"/>
</dbReference>
<dbReference type="EMBL" id="JAGGLJ010000002">
    <property type="protein sequence ID" value="MBP2024756.1"/>
    <property type="molecule type" value="Genomic_DNA"/>
</dbReference>